<dbReference type="RefSeq" id="WP_149762165.1">
    <property type="nucleotide sequence ID" value="NZ_BSPE01000018.1"/>
</dbReference>
<evidence type="ECO:0000313" key="4">
    <source>
        <dbReference type="Proteomes" id="UP000323300"/>
    </source>
</evidence>
<dbReference type="PANTHER" id="PTHR33713:SF9">
    <property type="entry name" value="ANTITOXIN"/>
    <property type="match status" value="1"/>
</dbReference>
<dbReference type="InterPro" id="IPR006442">
    <property type="entry name" value="Antitoxin_Phd/YefM"/>
</dbReference>
<dbReference type="AlphaFoldDB" id="A0A1I4CW94"/>
<evidence type="ECO:0000313" key="3">
    <source>
        <dbReference type="EMBL" id="SFK84171.1"/>
    </source>
</evidence>
<reference evidence="3 4" key="1">
    <citation type="submission" date="2016-10" db="EMBL/GenBank/DDBJ databases">
        <authorList>
            <person name="Varghese N."/>
            <person name="Submissions S."/>
        </authorList>
    </citation>
    <scope>NUCLEOTIDE SEQUENCE [LARGE SCALE GENOMIC DNA]</scope>
    <source>
        <strain evidence="3 4">DSM 21822</strain>
    </source>
</reference>
<proteinExistence type="inferred from homology"/>
<dbReference type="InterPro" id="IPR036165">
    <property type="entry name" value="YefM-like_sf"/>
</dbReference>
<keyword evidence="4" id="KW-1185">Reference proteome</keyword>
<evidence type="ECO:0000256" key="1">
    <source>
        <dbReference type="ARBA" id="ARBA00009981"/>
    </source>
</evidence>
<name>A0A1I4CW94_9HYPH</name>
<evidence type="ECO:0000256" key="2">
    <source>
        <dbReference type="RuleBase" id="RU362080"/>
    </source>
</evidence>
<comment type="similarity">
    <text evidence="1 2">Belongs to the phD/YefM antitoxin family.</text>
</comment>
<dbReference type="Proteomes" id="UP000323300">
    <property type="component" value="Unassembled WGS sequence"/>
</dbReference>
<dbReference type="OrthoDB" id="517402at2"/>
<sequence>MKEIQLKDAKAQFSHVVDEAVAGEPTVVTRHGKKEAVIISYSDYERLSRVPSLGWLLTNSPLEGGDLSVRRRKPARVLRNPTF</sequence>
<dbReference type="Pfam" id="PF02604">
    <property type="entry name" value="PhdYeFM_antitox"/>
    <property type="match status" value="1"/>
</dbReference>
<gene>
    <name evidence="3" type="ORF">SAMN04488498_11483</name>
</gene>
<accession>A0A1I4CW94</accession>
<dbReference type="Gene3D" id="3.40.1620.10">
    <property type="entry name" value="YefM-like domain"/>
    <property type="match status" value="1"/>
</dbReference>
<organism evidence="3 4">
    <name type="scientific">Neomesorhizobium albiziae</name>
    <dbReference type="NCBI Taxonomy" id="335020"/>
    <lineage>
        <taxon>Bacteria</taxon>
        <taxon>Pseudomonadati</taxon>
        <taxon>Pseudomonadota</taxon>
        <taxon>Alphaproteobacteria</taxon>
        <taxon>Hyphomicrobiales</taxon>
        <taxon>Phyllobacteriaceae</taxon>
        <taxon>Neomesorhizobium</taxon>
    </lineage>
</organism>
<comment type="function">
    <text evidence="2">Antitoxin component of a type II toxin-antitoxin (TA) system.</text>
</comment>
<dbReference type="PANTHER" id="PTHR33713">
    <property type="entry name" value="ANTITOXIN YAFN-RELATED"/>
    <property type="match status" value="1"/>
</dbReference>
<protein>
    <recommendedName>
        <fullName evidence="2">Antitoxin</fullName>
    </recommendedName>
</protein>
<dbReference type="EMBL" id="FOSL01000014">
    <property type="protein sequence ID" value="SFK84171.1"/>
    <property type="molecule type" value="Genomic_DNA"/>
</dbReference>
<dbReference type="NCBIfam" id="TIGR01552">
    <property type="entry name" value="phd_fam"/>
    <property type="match status" value="1"/>
</dbReference>
<dbReference type="SUPFAM" id="SSF143120">
    <property type="entry name" value="YefM-like"/>
    <property type="match status" value="1"/>
</dbReference>
<dbReference type="InterPro" id="IPR051405">
    <property type="entry name" value="phD/YefM_antitoxin"/>
</dbReference>